<dbReference type="EMBL" id="CAJGYM010000091">
    <property type="protein sequence ID" value="CAD6197332.1"/>
    <property type="molecule type" value="Genomic_DNA"/>
</dbReference>
<comment type="caution">
    <text evidence="3">The sequence shown here is derived from an EMBL/GenBank/DDBJ whole genome shotgun (WGS) entry which is preliminary data.</text>
</comment>
<feature type="domain" description="ShKT" evidence="2">
    <location>
        <begin position="155"/>
        <end position="193"/>
    </location>
</feature>
<evidence type="ECO:0000313" key="4">
    <source>
        <dbReference type="Proteomes" id="UP000835052"/>
    </source>
</evidence>
<accession>A0A8S1HR03</accession>
<dbReference type="OrthoDB" id="5867083at2759"/>
<dbReference type="Gene3D" id="1.10.10.1940">
    <property type="match status" value="2"/>
</dbReference>
<name>A0A8S1HR03_9PELO</name>
<dbReference type="InterPro" id="IPR003582">
    <property type="entry name" value="ShKT_dom"/>
</dbReference>
<comment type="caution">
    <text evidence="1">Lacks conserved residue(s) required for the propagation of feature annotation.</text>
</comment>
<dbReference type="AlphaFoldDB" id="A0A8S1HR03"/>
<sequence length="287" mass="30387">MIRNILNRCTNCEISALKTPYNGRPSLGTSLFGPSRRRASEMLFLVALLFSVQTSEAVIRGDLNCTSYNGTAFVYSNAATICQNTLSENSCNALYPTAPAGGPLPAPGNDIARPTNCYTTTTATPAPINNDMKNTAIKNCPRTCGYCCQTPSYSCANAQYPSMNCATITNSQCLDPNWRSIIAANCPAACGLCNTGGCVDAVVDCANDISICNSVGLQSFVNTYCQRTCGRCASTTKASSLSSSTCTSYIANSSPNCVSWAANGFCSNSFYTLAQRKAYCATSCRIC</sequence>
<keyword evidence="4" id="KW-1185">Reference proteome</keyword>
<proteinExistence type="predicted"/>
<dbReference type="PANTHER" id="PTHR21724">
    <property type="entry name" value="SHKT DOMAIN-CONTAINING PROTEIN"/>
    <property type="match status" value="1"/>
</dbReference>
<dbReference type="PROSITE" id="PS51670">
    <property type="entry name" value="SHKT"/>
    <property type="match status" value="2"/>
</dbReference>
<evidence type="ECO:0000259" key="2">
    <source>
        <dbReference type="PROSITE" id="PS51670"/>
    </source>
</evidence>
<evidence type="ECO:0000256" key="1">
    <source>
        <dbReference type="PROSITE-ProRule" id="PRU01005"/>
    </source>
</evidence>
<organism evidence="3 4">
    <name type="scientific">Caenorhabditis auriculariae</name>
    <dbReference type="NCBI Taxonomy" id="2777116"/>
    <lineage>
        <taxon>Eukaryota</taxon>
        <taxon>Metazoa</taxon>
        <taxon>Ecdysozoa</taxon>
        <taxon>Nematoda</taxon>
        <taxon>Chromadorea</taxon>
        <taxon>Rhabditida</taxon>
        <taxon>Rhabditina</taxon>
        <taxon>Rhabditomorpha</taxon>
        <taxon>Rhabditoidea</taxon>
        <taxon>Rhabditidae</taxon>
        <taxon>Peloderinae</taxon>
        <taxon>Caenorhabditis</taxon>
    </lineage>
</organism>
<gene>
    <name evidence="3" type="ORF">CAUJ_LOCUS13241</name>
</gene>
<reference evidence="3" key="1">
    <citation type="submission" date="2020-10" db="EMBL/GenBank/DDBJ databases">
        <authorList>
            <person name="Kikuchi T."/>
        </authorList>
    </citation>
    <scope>NUCLEOTIDE SEQUENCE</scope>
    <source>
        <strain evidence="3">NKZ352</strain>
    </source>
</reference>
<protein>
    <recommendedName>
        <fullName evidence="2">ShKT domain-containing protein</fullName>
    </recommendedName>
</protein>
<dbReference type="Proteomes" id="UP000835052">
    <property type="component" value="Unassembled WGS sequence"/>
</dbReference>
<dbReference type="SMART" id="SM00254">
    <property type="entry name" value="ShKT"/>
    <property type="match status" value="4"/>
</dbReference>
<dbReference type="PANTHER" id="PTHR21724:SF0">
    <property type="entry name" value="SHKT DOMAIN-CONTAINING PROTEIN"/>
    <property type="match status" value="1"/>
</dbReference>
<dbReference type="Gene3D" id="1.10.10.1870">
    <property type="entry name" value="ShTK domain-like"/>
    <property type="match status" value="1"/>
</dbReference>
<dbReference type="Pfam" id="PF01549">
    <property type="entry name" value="ShK"/>
    <property type="match status" value="4"/>
</dbReference>
<feature type="domain" description="ShKT" evidence="2">
    <location>
        <begin position="246"/>
        <end position="287"/>
    </location>
</feature>
<evidence type="ECO:0000313" key="3">
    <source>
        <dbReference type="EMBL" id="CAD6197332.1"/>
    </source>
</evidence>